<proteinExistence type="predicted"/>
<dbReference type="AlphaFoldDB" id="Q2IGN9"/>
<protein>
    <submittedName>
        <fullName evidence="2">Uncharacterized protein</fullName>
    </submittedName>
</protein>
<evidence type="ECO:0000313" key="2">
    <source>
        <dbReference type="EMBL" id="ABC83750.1"/>
    </source>
</evidence>
<gene>
    <name evidence="2" type="ordered locus">Adeh_3986</name>
</gene>
<feature type="region of interest" description="Disordered" evidence="1">
    <location>
        <begin position="38"/>
        <end position="59"/>
    </location>
</feature>
<dbReference type="STRING" id="290397.Adeh_3986"/>
<evidence type="ECO:0000256" key="1">
    <source>
        <dbReference type="SAM" id="MobiDB-lite"/>
    </source>
</evidence>
<organism evidence="2 3">
    <name type="scientific">Anaeromyxobacter dehalogenans (strain 2CP-C)</name>
    <dbReference type="NCBI Taxonomy" id="290397"/>
    <lineage>
        <taxon>Bacteria</taxon>
        <taxon>Pseudomonadati</taxon>
        <taxon>Myxococcota</taxon>
        <taxon>Myxococcia</taxon>
        <taxon>Myxococcales</taxon>
        <taxon>Cystobacterineae</taxon>
        <taxon>Anaeromyxobacteraceae</taxon>
        <taxon>Anaeromyxobacter</taxon>
    </lineage>
</organism>
<evidence type="ECO:0000313" key="3">
    <source>
        <dbReference type="Proteomes" id="UP000001935"/>
    </source>
</evidence>
<sequence length="80" mass="8517">MLAGRGGAGSACERPVRELGLAFVGRGRVVSRRIPLMVSRQKSPRAEPPNSAHGEPRRTMSGVALMVSDGLRPNGNARRP</sequence>
<dbReference type="Proteomes" id="UP000001935">
    <property type="component" value="Chromosome"/>
</dbReference>
<dbReference type="HOGENOM" id="CLU_2582009_0_0_7"/>
<reference evidence="2 3" key="1">
    <citation type="submission" date="2006-01" db="EMBL/GenBank/DDBJ databases">
        <title>Complete sequence of Anaeromyxobacter dehalogenans 2CP-C.</title>
        <authorList>
            <consortium name="US DOE Joint Genome Institute"/>
            <person name="Copeland A."/>
            <person name="Lucas S."/>
            <person name="Lapidus A."/>
            <person name="Barry K."/>
            <person name="Detter J.C."/>
            <person name="Glavina T."/>
            <person name="Hammon N."/>
            <person name="Israni S."/>
            <person name="Pitluck S."/>
            <person name="Brettin T."/>
            <person name="Bruce D."/>
            <person name="Han C."/>
            <person name="Tapia R."/>
            <person name="Gilna P."/>
            <person name="Kiss H."/>
            <person name="Schmutz J."/>
            <person name="Larimer F."/>
            <person name="Land M."/>
            <person name="Kyrpides N."/>
            <person name="Anderson I."/>
            <person name="Sanford R.A."/>
            <person name="Ritalahti K.M."/>
            <person name="Thomas H.S."/>
            <person name="Kirby J.R."/>
            <person name="Zhulin I.B."/>
            <person name="Loeffler F.E."/>
            <person name="Richardson P."/>
        </authorList>
    </citation>
    <scope>NUCLEOTIDE SEQUENCE [LARGE SCALE GENOMIC DNA]</scope>
    <source>
        <strain evidence="2 3">2CP-C</strain>
    </source>
</reference>
<dbReference type="EMBL" id="CP000251">
    <property type="protein sequence ID" value="ABC83750.1"/>
    <property type="molecule type" value="Genomic_DNA"/>
</dbReference>
<dbReference type="KEGG" id="ade:Adeh_3986"/>
<name>Q2IGN9_ANADE</name>
<accession>Q2IGN9</accession>